<organism evidence="8 9">
    <name type="scientific">Castilleja foliolosa</name>
    <dbReference type="NCBI Taxonomy" id="1961234"/>
    <lineage>
        <taxon>Eukaryota</taxon>
        <taxon>Viridiplantae</taxon>
        <taxon>Streptophyta</taxon>
        <taxon>Embryophyta</taxon>
        <taxon>Tracheophyta</taxon>
        <taxon>Spermatophyta</taxon>
        <taxon>Magnoliopsida</taxon>
        <taxon>eudicotyledons</taxon>
        <taxon>Gunneridae</taxon>
        <taxon>Pentapetalae</taxon>
        <taxon>asterids</taxon>
        <taxon>lamiids</taxon>
        <taxon>Lamiales</taxon>
        <taxon>Orobanchaceae</taxon>
        <taxon>Pedicularideae</taxon>
        <taxon>Castillejinae</taxon>
        <taxon>Castilleja</taxon>
    </lineage>
</organism>
<dbReference type="CDD" id="cd03187">
    <property type="entry name" value="GST_C_Phi"/>
    <property type="match status" value="1"/>
</dbReference>
<sequence>MMIKVHAALFAPNAARVLACLHEKDLDYEFVPIDLRAREQKKEPFISINPFGEVPALEDGDLKLFESRAINQYIAYAYADKGTQLVFDDPRKMAIVSVGLEIEAHQYDPPAARLTKELYVKPLLGVATDDAIVKEQEAQLGKVLDVYESRLVQSKYLCGPTFTLADLHHLPTLDHLMKTRVKAVFDARPHVSAWCADILARPAWLKVVAMRNKN</sequence>
<proteinExistence type="inferred from homology"/>
<dbReference type="EC" id="2.5.1.18" evidence="2"/>
<gene>
    <name evidence="8" type="ORF">CASFOL_008966</name>
</gene>
<dbReference type="Proteomes" id="UP001632038">
    <property type="component" value="Unassembled WGS sequence"/>
</dbReference>
<dbReference type="PROSITE" id="PS50405">
    <property type="entry name" value="GST_CTER"/>
    <property type="match status" value="1"/>
</dbReference>
<dbReference type="InterPro" id="IPR004046">
    <property type="entry name" value="GST_C"/>
</dbReference>
<dbReference type="SFLD" id="SFLDG00358">
    <property type="entry name" value="Main_(cytGST)"/>
    <property type="match status" value="1"/>
</dbReference>
<dbReference type="InterPro" id="IPR036249">
    <property type="entry name" value="Thioredoxin-like_sf"/>
</dbReference>
<comment type="similarity">
    <text evidence="1">Belongs to the GST superfamily. Phi family.</text>
</comment>
<dbReference type="InterPro" id="IPR036282">
    <property type="entry name" value="Glutathione-S-Trfase_C_sf"/>
</dbReference>
<feature type="domain" description="GST N-terminal" evidence="6">
    <location>
        <begin position="1"/>
        <end position="82"/>
    </location>
</feature>
<keyword evidence="9" id="KW-1185">Reference proteome</keyword>
<dbReference type="PANTHER" id="PTHR43900:SF47">
    <property type="entry name" value="GLUTATHIONE S-TRANSFERASE F6-RELATED"/>
    <property type="match status" value="1"/>
</dbReference>
<dbReference type="PROSITE" id="PS50404">
    <property type="entry name" value="GST_NTER"/>
    <property type="match status" value="1"/>
</dbReference>
<dbReference type="InterPro" id="IPR040079">
    <property type="entry name" value="Glutathione_S-Trfase"/>
</dbReference>
<dbReference type="SUPFAM" id="SSF47616">
    <property type="entry name" value="GST C-terminal domain-like"/>
    <property type="match status" value="1"/>
</dbReference>
<feature type="domain" description="GST C-terminal" evidence="7">
    <location>
        <begin position="89"/>
        <end position="214"/>
    </location>
</feature>
<dbReference type="CDD" id="cd03053">
    <property type="entry name" value="GST_N_Phi"/>
    <property type="match status" value="1"/>
</dbReference>
<evidence type="ECO:0000256" key="5">
    <source>
        <dbReference type="ARBA" id="ARBA00081070"/>
    </source>
</evidence>
<reference evidence="9" key="1">
    <citation type="journal article" date="2024" name="IScience">
        <title>Strigolactones Initiate the Formation of Haustorium-like Structures in Castilleja.</title>
        <authorList>
            <person name="Buerger M."/>
            <person name="Peterson D."/>
            <person name="Chory J."/>
        </authorList>
    </citation>
    <scope>NUCLEOTIDE SEQUENCE [LARGE SCALE GENOMIC DNA]</scope>
</reference>
<dbReference type="Gene3D" id="1.20.1050.10">
    <property type="match status" value="1"/>
</dbReference>
<keyword evidence="3" id="KW-0808">Transferase</keyword>
<dbReference type="PANTHER" id="PTHR43900">
    <property type="entry name" value="GLUTATHIONE S-TRANSFERASE RHO"/>
    <property type="match status" value="1"/>
</dbReference>
<evidence type="ECO:0000259" key="7">
    <source>
        <dbReference type="PROSITE" id="PS50405"/>
    </source>
</evidence>
<dbReference type="FunFam" id="3.40.30.10:FF:000016">
    <property type="entry name" value="Glutathione S-transferase F2"/>
    <property type="match status" value="1"/>
</dbReference>
<dbReference type="GO" id="GO:0004364">
    <property type="term" value="F:glutathione transferase activity"/>
    <property type="evidence" value="ECO:0007669"/>
    <property type="project" value="UniProtKB-EC"/>
</dbReference>
<evidence type="ECO:0000259" key="6">
    <source>
        <dbReference type="PROSITE" id="PS50404"/>
    </source>
</evidence>
<evidence type="ECO:0000256" key="1">
    <source>
        <dbReference type="ARBA" id="ARBA00010128"/>
    </source>
</evidence>
<comment type="caution">
    <text evidence="8">The sequence shown here is derived from an EMBL/GenBank/DDBJ whole genome shotgun (WGS) entry which is preliminary data.</text>
</comment>
<evidence type="ECO:0000256" key="3">
    <source>
        <dbReference type="ARBA" id="ARBA00022679"/>
    </source>
</evidence>
<dbReference type="Pfam" id="PF02798">
    <property type="entry name" value="GST_N"/>
    <property type="match status" value="1"/>
</dbReference>
<dbReference type="SUPFAM" id="SSF52833">
    <property type="entry name" value="Thioredoxin-like"/>
    <property type="match status" value="1"/>
</dbReference>
<evidence type="ECO:0000256" key="2">
    <source>
        <dbReference type="ARBA" id="ARBA00012452"/>
    </source>
</evidence>
<evidence type="ECO:0000313" key="9">
    <source>
        <dbReference type="Proteomes" id="UP001632038"/>
    </source>
</evidence>
<comment type="catalytic activity">
    <reaction evidence="4">
        <text>RX + glutathione = an S-substituted glutathione + a halide anion + H(+)</text>
        <dbReference type="Rhea" id="RHEA:16437"/>
        <dbReference type="ChEBI" id="CHEBI:15378"/>
        <dbReference type="ChEBI" id="CHEBI:16042"/>
        <dbReference type="ChEBI" id="CHEBI:17792"/>
        <dbReference type="ChEBI" id="CHEBI:57925"/>
        <dbReference type="ChEBI" id="CHEBI:90779"/>
        <dbReference type="EC" id="2.5.1.18"/>
    </reaction>
</comment>
<dbReference type="EMBL" id="JAVIJP010000009">
    <property type="protein sequence ID" value="KAL3647998.1"/>
    <property type="molecule type" value="Genomic_DNA"/>
</dbReference>
<dbReference type="InterPro" id="IPR034347">
    <property type="entry name" value="GST_Phi_C"/>
</dbReference>
<dbReference type="InterPro" id="IPR004045">
    <property type="entry name" value="Glutathione_S-Trfase_N"/>
</dbReference>
<dbReference type="Pfam" id="PF00043">
    <property type="entry name" value="GST_C"/>
    <property type="match status" value="1"/>
</dbReference>
<evidence type="ECO:0000256" key="4">
    <source>
        <dbReference type="ARBA" id="ARBA00047960"/>
    </source>
</evidence>
<evidence type="ECO:0000313" key="8">
    <source>
        <dbReference type="EMBL" id="KAL3647998.1"/>
    </source>
</evidence>
<dbReference type="GO" id="GO:0009407">
    <property type="term" value="P:toxin catabolic process"/>
    <property type="evidence" value="ECO:0007669"/>
    <property type="project" value="UniProtKB-ARBA"/>
</dbReference>
<dbReference type="FunFam" id="1.20.1050.10:FF:000004">
    <property type="entry name" value="Glutathione S-transferase F2"/>
    <property type="match status" value="1"/>
</dbReference>
<protein>
    <recommendedName>
        <fullName evidence="2">glutathione transferase</fullName>
        <ecNumber evidence="2">2.5.1.18</ecNumber>
    </recommendedName>
    <alternativeName>
        <fullName evidence="5">GST class-phi</fullName>
    </alternativeName>
</protein>
<dbReference type="AlphaFoldDB" id="A0ABD3E0G3"/>
<dbReference type="InterPro" id="IPR010987">
    <property type="entry name" value="Glutathione-S-Trfase_C-like"/>
</dbReference>
<dbReference type="Gene3D" id="3.40.30.10">
    <property type="entry name" value="Glutaredoxin"/>
    <property type="match status" value="1"/>
</dbReference>
<accession>A0ABD3E0G3</accession>
<name>A0ABD3E0G3_9LAMI</name>
<dbReference type="SFLD" id="SFLDS00019">
    <property type="entry name" value="Glutathione_Transferase_(cytos"/>
    <property type="match status" value="1"/>
</dbReference>